<reference evidence="1" key="1">
    <citation type="submission" date="2010-08" db="EMBL/GenBank/DDBJ databases">
        <authorList>
            <person name="Muzny D."/>
            <person name="Qin X."/>
            <person name="Buhay C."/>
            <person name="Dugan-Rocha S."/>
            <person name="Ding Y."/>
            <person name="Chen G."/>
            <person name="Hawes A."/>
            <person name="Holder M."/>
            <person name="Jhangiani S."/>
            <person name="Johnson A."/>
            <person name="Khan Z."/>
            <person name="Li Z."/>
            <person name="Liu W."/>
            <person name="Liu X."/>
            <person name="Perez L."/>
            <person name="Shen H."/>
            <person name="Wang Q."/>
            <person name="Watt J."/>
            <person name="Xi L."/>
            <person name="Xin Y."/>
            <person name="Zhou J."/>
            <person name="Deng J."/>
            <person name="Jiang H."/>
            <person name="Liu Y."/>
            <person name="Qu J."/>
            <person name="Song X.-Z."/>
            <person name="Zhang L."/>
            <person name="Villasana D."/>
            <person name="Johnson A."/>
            <person name="Liu J."/>
            <person name="Liyanage D."/>
            <person name="Lorensuhewa L."/>
            <person name="Robinson T."/>
            <person name="Song A."/>
            <person name="Song B.-B."/>
            <person name="Dinh H."/>
            <person name="Thornton R."/>
            <person name="Coyle M."/>
            <person name="Francisco L."/>
            <person name="Jackson L."/>
            <person name="Javaid M."/>
            <person name="Korchina V."/>
            <person name="Kovar C."/>
            <person name="Mata R."/>
            <person name="Mathew T."/>
            <person name="Ngo R."/>
            <person name="Nguyen L."/>
            <person name="Nguyen N."/>
            <person name="Okwuonu G."/>
            <person name="Ongeri F."/>
            <person name="Pham C."/>
            <person name="Simmons D."/>
            <person name="Wilczek-Boney K."/>
            <person name="Hale W."/>
            <person name="Jakkamsetti A."/>
            <person name="Pham P."/>
            <person name="Ruth R."/>
            <person name="San Lucas F."/>
            <person name="Warren J."/>
            <person name="Zhang J."/>
            <person name="Zhao Z."/>
            <person name="Zhou C."/>
            <person name="Zhu D."/>
            <person name="Lee S."/>
            <person name="Bess C."/>
            <person name="Blankenburg K."/>
            <person name="Forbes L."/>
            <person name="Fu Q."/>
            <person name="Gubbala S."/>
            <person name="Hirani K."/>
            <person name="Jayaseelan J.C."/>
            <person name="Lara F."/>
            <person name="Munidasa M."/>
            <person name="Palculict T."/>
            <person name="Patil S."/>
            <person name="Pu L.-L."/>
            <person name="Saada N."/>
            <person name="Tang L."/>
            <person name="Weissenberger G."/>
            <person name="Zhu Y."/>
            <person name="Hemphill L."/>
            <person name="Shang Y."/>
            <person name="Youmans B."/>
            <person name="Ayvaz T."/>
            <person name="Ross M."/>
            <person name="Santibanez J."/>
            <person name="Aqrawi P."/>
            <person name="Gross S."/>
            <person name="Joshi V."/>
            <person name="Fowler G."/>
            <person name="Nazareth L."/>
            <person name="Reid J."/>
            <person name="Worley K."/>
            <person name="Petrosino J."/>
            <person name="Highlander S."/>
            <person name="Gibbs R."/>
        </authorList>
    </citation>
    <scope>NUCLEOTIDE SEQUENCE [LARGE SCALE GENOMIC DNA]</scope>
    <source>
        <strain evidence="1">DSM 15272</strain>
    </source>
</reference>
<organism evidence="1 2">
    <name type="scientific">Aeromicrobium marinum DSM 15272</name>
    <dbReference type="NCBI Taxonomy" id="585531"/>
    <lineage>
        <taxon>Bacteria</taxon>
        <taxon>Bacillati</taxon>
        <taxon>Actinomycetota</taxon>
        <taxon>Actinomycetes</taxon>
        <taxon>Propionibacteriales</taxon>
        <taxon>Nocardioidaceae</taxon>
        <taxon>Aeromicrobium</taxon>
    </lineage>
</organism>
<dbReference type="OrthoDB" id="3396763at2"/>
<protein>
    <recommendedName>
        <fullName evidence="3">TIGR03089 family protein</fullName>
    </recommendedName>
</protein>
<dbReference type="HOGENOM" id="CLU_076053_1_0_11"/>
<dbReference type="STRING" id="585531.HMPREF0063_11874"/>
<name>E2SDT8_9ACTN</name>
<gene>
    <name evidence="1" type="ORF">HMPREF0063_11874</name>
</gene>
<evidence type="ECO:0000313" key="2">
    <source>
        <dbReference type="Proteomes" id="UP000003111"/>
    </source>
</evidence>
<dbReference type="AlphaFoldDB" id="E2SDT8"/>
<dbReference type="eggNOG" id="COG0318">
    <property type="taxonomic scope" value="Bacteria"/>
</dbReference>
<accession>E2SDT8</accession>
<dbReference type="NCBIfam" id="TIGR03089">
    <property type="entry name" value="TIGR03089 family protein"/>
    <property type="match status" value="1"/>
</dbReference>
<comment type="caution">
    <text evidence="1">The sequence shown here is derived from an EMBL/GenBank/DDBJ whole genome shotgun (WGS) entry which is preliminary data.</text>
</comment>
<keyword evidence="2" id="KW-1185">Reference proteome</keyword>
<dbReference type="EMBL" id="ACLF03000006">
    <property type="protein sequence ID" value="EFQ82665.1"/>
    <property type="molecule type" value="Genomic_DNA"/>
</dbReference>
<proteinExistence type="predicted"/>
<dbReference type="SUPFAM" id="SSF56801">
    <property type="entry name" value="Acetyl-CoA synthetase-like"/>
    <property type="match status" value="1"/>
</dbReference>
<dbReference type="InterPro" id="IPR017523">
    <property type="entry name" value="Rv3268"/>
</dbReference>
<sequence>MSGVGRGTLAGLLDRVADRSAPFVTHYDESTGERTELSATTAANWVAKTANFLVDELDAAPGTRLRLGLPTHWQRVVWLLSAWEVGAAVTDGPADIGVSGPELRADEPVRLAASLLPFGARFPDPPAGFVDLGAELPGQGDHFLALDPPTPDEVALDLGGTTLTHRQLLTTTVPDPRRLVVTPGDVGRDARLVTAAATGGGSLVLVTAADPDRRAAIAVQEQAT</sequence>
<evidence type="ECO:0008006" key="3">
    <source>
        <dbReference type="Google" id="ProtNLM"/>
    </source>
</evidence>
<dbReference type="Proteomes" id="UP000003111">
    <property type="component" value="Unassembled WGS sequence"/>
</dbReference>
<evidence type="ECO:0000313" key="1">
    <source>
        <dbReference type="EMBL" id="EFQ82665.1"/>
    </source>
</evidence>
<dbReference type="RefSeq" id="WP_007076966.1">
    <property type="nucleotide sequence ID" value="NZ_CM001024.1"/>
</dbReference>